<evidence type="ECO:0000259" key="1">
    <source>
        <dbReference type="PROSITE" id="PS50878"/>
    </source>
</evidence>
<dbReference type="PANTHER" id="PTHR19446">
    <property type="entry name" value="REVERSE TRANSCRIPTASES"/>
    <property type="match status" value="1"/>
</dbReference>
<evidence type="ECO:0000313" key="3">
    <source>
        <dbReference type="Proteomes" id="UP000807504"/>
    </source>
</evidence>
<dbReference type="SUPFAM" id="SSF56672">
    <property type="entry name" value="DNA/RNA polymerases"/>
    <property type="match status" value="1"/>
</dbReference>
<reference evidence="2" key="1">
    <citation type="journal article" date="2020" name="bioRxiv">
        <title>Chromosome-level reference genome of the European wasp spider Argiope bruennichi: a resource for studies on range expansion and evolutionary adaptation.</title>
        <authorList>
            <person name="Sheffer M.M."/>
            <person name="Hoppe A."/>
            <person name="Krehenwinkel H."/>
            <person name="Uhl G."/>
            <person name="Kuss A.W."/>
            <person name="Jensen L."/>
            <person name="Jensen C."/>
            <person name="Gillespie R.G."/>
            <person name="Hoff K.J."/>
            <person name="Prost S."/>
        </authorList>
    </citation>
    <scope>NUCLEOTIDE SEQUENCE</scope>
</reference>
<dbReference type="AlphaFoldDB" id="A0A8T0FMT6"/>
<gene>
    <name evidence="2" type="ORF">HNY73_005168</name>
</gene>
<sequence>MREGARTALGKLKLHFTKVSNGSTSIKHNDIYHDITASVKQPTYATVVAPSIVENESHSMDNNVIVCSNDNNSTSEEVRKILKAQLNPIELQVGVKKMRTINNNRVLVQCVSKNDKERFSNAVKKNTNTLYVSSPKRRNPNLLLKNLPNEIGDQEVLQLLKEQNPELEEKKELWEETKIRFTLRRFDNSRHLVLEVNPTCRKVCLKMNFLRANWNICKIEDFLVINRCFKCLGYHHKAANCENGLCCFKCAGEHKSSECHLSTQLNLHKSKCATQQLILNMESRNIDIALVQEPHSYKGTLPGFPSSYRVFSCQNSDLIKAAIIVRNRNISAFLDINYLDYNMVTVHFNINRISYLFVSYYFEPSKNIDSDLQKINQLFSNVPINKLVWSMDANSKSETWFSPLSDSRGIKLTEFISAHNLFVINEDCGPTFCGSQGSSYIDVTVVGTDLLEDVSCWHLPTYDSLSDHKSIEFEVILDPHPPSKEGDSCTFHLKKANWKLFYNKSKYLLSSIGDLIDSCQDPEILHDLTDELISIIQKYCKMSIPIKKKKLHSVPWWTTEIDCMRKHVNVARRRFQKCKNVTLKEIYKNKYHELRNKYNLKLLDAKISSWKKFLDEINETNVWKKIYTFGIKQKFQKRVELSGIALPCGTVTNSFEETINAVLSHSFPKDNENDDDDCHKKIRHDALLNTNVVNDPPFTIHEIDSVISKLKLKKSPGPDSIPNEVIKKLHEMHPDLFLKVFNSCLRLKIFPRCWKKARVILIPKNNDVCIPHLENLRCISLLSTFGKCFERLIINRLAWRLHKDNYFNKNQFGFMPQKCTEDALLNLNKFFLKGKKKNLHTILVFLDIKGAFDNAWWPAIMHLLKGANIPDNLFAVISNFLKDRTASLSLGHSSKERVLQRGCPQGSVSGPFLWNIIINDLLEKIAAFSSCETIAFADDLLLCIYQSLFDSLDSVPN</sequence>
<dbReference type="InterPro" id="IPR000477">
    <property type="entry name" value="RT_dom"/>
</dbReference>
<dbReference type="Pfam" id="PF00078">
    <property type="entry name" value="RVT_1"/>
    <property type="match status" value="1"/>
</dbReference>
<dbReference type="SUPFAM" id="SSF56219">
    <property type="entry name" value="DNase I-like"/>
    <property type="match status" value="1"/>
</dbReference>
<organism evidence="2 3">
    <name type="scientific">Argiope bruennichi</name>
    <name type="common">Wasp spider</name>
    <name type="synonym">Aranea bruennichi</name>
    <dbReference type="NCBI Taxonomy" id="94029"/>
    <lineage>
        <taxon>Eukaryota</taxon>
        <taxon>Metazoa</taxon>
        <taxon>Ecdysozoa</taxon>
        <taxon>Arthropoda</taxon>
        <taxon>Chelicerata</taxon>
        <taxon>Arachnida</taxon>
        <taxon>Araneae</taxon>
        <taxon>Araneomorphae</taxon>
        <taxon>Entelegynae</taxon>
        <taxon>Araneoidea</taxon>
        <taxon>Araneidae</taxon>
        <taxon>Argiope</taxon>
    </lineage>
</organism>
<dbReference type="GO" id="GO:0071897">
    <property type="term" value="P:DNA biosynthetic process"/>
    <property type="evidence" value="ECO:0007669"/>
    <property type="project" value="UniProtKB-ARBA"/>
</dbReference>
<dbReference type="GO" id="GO:0003824">
    <property type="term" value="F:catalytic activity"/>
    <property type="evidence" value="ECO:0007669"/>
    <property type="project" value="InterPro"/>
</dbReference>
<dbReference type="PROSITE" id="PS50878">
    <property type="entry name" value="RT_POL"/>
    <property type="match status" value="1"/>
</dbReference>
<dbReference type="Proteomes" id="UP000807504">
    <property type="component" value="Unassembled WGS sequence"/>
</dbReference>
<dbReference type="Gene3D" id="3.60.10.10">
    <property type="entry name" value="Endonuclease/exonuclease/phosphatase"/>
    <property type="match status" value="1"/>
</dbReference>
<dbReference type="Pfam" id="PF14529">
    <property type="entry name" value="Exo_endo_phos_2"/>
    <property type="match status" value="1"/>
</dbReference>
<dbReference type="EMBL" id="JABXBU010000011">
    <property type="protein sequence ID" value="KAF8790093.1"/>
    <property type="molecule type" value="Genomic_DNA"/>
</dbReference>
<accession>A0A8T0FMT6</accession>
<comment type="caution">
    <text evidence="2">The sequence shown here is derived from an EMBL/GenBank/DDBJ whole genome shotgun (WGS) entry which is preliminary data.</text>
</comment>
<dbReference type="InterPro" id="IPR043502">
    <property type="entry name" value="DNA/RNA_pol_sf"/>
</dbReference>
<protein>
    <submittedName>
        <fullName evidence="2">Retrovirus-related Pol polyprotein type-1 like protein</fullName>
    </submittedName>
</protein>
<dbReference type="InterPro" id="IPR005135">
    <property type="entry name" value="Endo/exonuclease/phosphatase"/>
</dbReference>
<proteinExistence type="predicted"/>
<dbReference type="CDD" id="cd01650">
    <property type="entry name" value="RT_nLTR_like"/>
    <property type="match status" value="1"/>
</dbReference>
<evidence type="ECO:0000313" key="2">
    <source>
        <dbReference type="EMBL" id="KAF8790093.1"/>
    </source>
</evidence>
<keyword evidence="3" id="KW-1185">Reference proteome</keyword>
<reference evidence="2" key="2">
    <citation type="submission" date="2020-06" db="EMBL/GenBank/DDBJ databases">
        <authorList>
            <person name="Sheffer M."/>
        </authorList>
    </citation>
    <scope>NUCLEOTIDE SEQUENCE</scope>
</reference>
<name>A0A8T0FMT6_ARGBR</name>
<dbReference type="InterPro" id="IPR036691">
    <property type="entry name" value="Endo/exonu/phosph_ase_sf"/>
</dbReference>
<feature type="domain" description="Reverse transcriptase" evidence="1">
    <location>
        <begin position="743"/>
        <end position="957"/>
    </location>
</feature>